<feature type="binding site" evidence="10">
    <location>
        <position position="261"/>
    </location>
    <ligand>
        <name>chlorophyll a</name>
        <dbReference type="ChEBI" id="CHEBI:58416"/>
        <label>1</label>
    </ligand>
</feature>
<organism evidence="14 15">
    <name type="scientific">Eragrostis curvula</name>
    <name type="common">weeping love grass</name>
    <dbReference type="NCBI Taxonomy" id="38414"/>
    <lineage>
        <taxon>Eukaryota</taxon>
        <taxon>Viridiplantae</taxon>
        <taxon>Streptophyta</taxon>
        <taxon>Embryophyta</taxon>
        <taxon>Tracheophyta</taxon>
        <taxon>Spermatophyta</taxon>
        <taxon>Magnoliopsida</taxon>
        <taxon>Liliopsida</taxon>
        <taxon>Poales</taxon>
        <taxon>Poaceae</taxon>
        <taxon>PACMAD clade</taxon>
        <taxon>Chloridoideae</taxon>
        <taxon>Eragrostideae</taxon>
        <taxon>Eragrostidinae</taxon>
        <taxon>Eragrostis</taxon>
    </lineage>
</organism>
<protein>
    <recommendedName>
        <fullName evidence="11">Chlorophyll a-b binding protein, chloroplastic</fullName>
    </recommendedName>
</protein>
<keyword evidence="8" id="KW-0809">Transit peptide</keyword>
<comment type="similarity">
    <text evidence="11">Belongs to the light-harvesting chlorophyll a/b-binding (LHC) protein family.</text>
</comment>
<dbReference type="PANTHER" id="PTHR21649">
    <property type="entry name" value="CHLOROPHYLL A/B BINDING PROTEIN"/>
    <property type="match status" value="1"/>
</dbReference>
<dbReference type="FunFam" id="1.10.3460.10:FF:000009">
    <property type="entry name" value="Chlorophyll a-b binding protein, chloroplastic"/>
    <property type="match status" value="1"/>
</dbReference>
<keyword evidence="9 11" id="KW-0157">Chromophore</keyword>
<feature type="binding site" evidence="10">
    <location>
        <position position="342"/>
    </location>
    <ligand>
        <name>chlorophyll a</name>
        <dbReference type="ChEBI" id="CHEBI:58416"/>
        <label>1</label>
    </ligand>
</feature>
<dbReference type="InterPro" id="IPR001344">
    <property type="entry name" value="Chloro_AB-bd_pln"/>
</dbReference>
<keyword evidence="7 11" id="KW-0934">Plastid</keyword>
<dbReference type="Proteomes" id="UP000324897">
    <property type="component" value="Chromosome 5"/>
</dbReference>
<dbReference type="GO" id="GO:0009522">
    <property type="term" value="C:photosystem I"/>
    <property type="evidence" value="ECO:0007669"/>
    <property type="project" value="UniProtKB-KW"/>
</dbReference>
<evidence type="ECO:0000256" key="3">
    <source>
        <dbReference type="ARBA" id="ARBA00011769"/>
    </source>
</evidence>
<feature type="region of interest" description="Disordered" evidence="13">
    <location>
        <begin position="1"/>
        <end position="57"/>
    </location>
</feature>
<accession>A0A5J9WF58</accession>
<keyword evidence="6 11" id="KW-0602">Photosynthesis</keyword>
<dbReference type="EMBL" id="RWGY01000004">
    <property type="protein sequence ID" value="TVU46919.1"/>
    <property type="molecule type" value="Genomic_DNA"/>
</dbReference>
<feature type="binding site" evidence="10">
    <location>
        <position position="337"/>
    </location>
    <ligand>
        <name>chlorophyll a</name>
        <dbReference type="ChEBI" id="CHEBI:58416"/>
        <label>1</label>
    </ligand>
</feature>
<comment type="subunit">
    <text evidence="3">The LHC complex consists of chlorophyll a-b binding proteins.</text>
</comment>
<evidence type="ECO:0000256" key="4">
    <source>
        <dbReference type="ARBA" id="ARBA00022494"/>
    </source>
</evidence>
<evidence type="ECO:0000256" key="2">
    <source>
        <dbReference type="ARBA" id="ARBA00004334"/>
    </source>
</evidence>
<dbReference type="Gramene" id="TVU46919">
    <property type="protein sequence ID" value="TVU46919"/>
    <property type="gene ID" value="EJB05_06492"/>
</dbReference>
<evidence type="ECO:0000256" key="5">
    <source>
        <dbReference type="ARBA" id="ARBA00022528"/>
    </source>
</evidence>
<feature type="binding site" evidence="10">
    <location>
        <position position="212"/>
    </location>
    <ligand>
        <name>chlorophyll a</name>
        <dbReference type="ChEBI" id="CHEBI:58416"/>
        <label>1</label>
    </ligand>
</feature>
<dbReference type="InterPro" id="IPR022796">
    <property type="entry name" value="Chloroa_b-bind"/>
</dbReference>
<feature type="non-terminal residue" evidence="14">
    <location>
        <position position="1"/>
    </location>
</feature>
<feature type="binding site" evidence="10">
    <location>
        <position position="354"/>
    </location>
    <ligand>
        <name>chlorophyll a</name>
        <dbReference type="ChEBI" id="CHEBI:58416"/>
        <label>1</label>
    </ligand>
</feature>
<dbReference type="GO" id="GO:0009765">
    <property type="term" value="P:photosynthesis, light harvesting"/>
    <property type="evidence" value="ECO:0007669"/>
    <property type="project" value="InterPro"/>
</dbReference>
<evidence type="ECO:0000313" key="14">
    <source>
        <dbReference type="EMBL" id="TVU46919.1"/>
    </source>
</evidence>
<keyword evidence="5 11" id="KW-0150">Chloroplast</keyword>
<evidence type="ECO:0000313" key="15">
    <source>
        <dbReference type="Proteomes" id="UP000324897"/>
    </source>
</evidence>
<feature type="binding site" evidence="10">
    <location>
        <position position="369"/>
    </location>
    <ligand>
        <name>chlorophyll a</name>
        <dbReference type="ChEBI" id="CHEBI:58416"/>
        <label>1</label>
    </ligand>
</feature>
<feature type="coiled-coil region" evidence="12">
    <location>
        <begin position="133"/>
        <end position="160"/>
    </location>
</feature>
<evidence type="ECO:0000256" key="9">
    <source>
        <dbReference type="ARBA" id="ARBA00022991"/>
    </source>
</evidence>
<dbReference type="GO" id="GO:0009523">
    <property type="term" value="C:photosystem II"/>
    <property type="evidence" value="ECO:0007669"/>
    <property type="project" value="UniProtKB-KW"/>
</dbReference>
<dbReference type="Pfam" id="PF00504">
    <property type="entry name" value="Chloroa_b-bind"/>
    <property type="match status" value="1"/>
</dbReference>
<comment type="subcellular location">
    <subcellularLocation>
        <location evidence="2 11">Plastid</location>
        <location evidence="2 11">Chloroplast thylakoid membrane</location>
    </subcellularLocation>
</comment>
<evidence type="ECO:0000256" key="7">
    <source>
        <dbReference type="ARBA" id="ARBA00022640"/>
    </source>
</evidence>
<comment type="caution">
    <text evidence="14">The sequence shown here is derived from an EMBL/GenBank/DDBJ whole genome shotgun (WGS) entry which is preliminary data.</text>
</comment>
<keyword evidence="11" id="KW-0793">Thylakoid</keyword>
<keyword evidence="4 10" id="KW-0148">Chlorophyll</keyword>
<keyword evidence="11" id="KW-0604">Photosystem II</keyword>
<reference evidence="14 15" key="1">
    <citation type="journal article" date="2019" name="Sci. Rep.">
        <title>A high-quality genome of Eragrostis curvula grass provides insights into Poaceae evolution and supports new strategies to enhance forage quality.</title>
        <authorList>
            <person name="Carballo J."/>
            <person name="Santos B.A.C.M."/>
            <person name="Zappacosta D."/>
            <person name="Garbus I."/>
            <person name="Selva J.P."/>
            <person name="Gallo C.A."/>
            <person name="Diaz A."/>
            <person name="Albertini E."/>
            <person name="Caccamo M."/>
            <person name="Echenique V."/>
        </authorList>
    </citation>
    <scope>NUCLEOTIDE SEQUENCE [LARGE SCALE GENOMIC DNA]</scope>
    <source>
        <strain evidence="15">cv. Victoria</strain>
        <tissue evidence="14">Leaf</tissue>
    </source>
</reference>
<feature type="binding site" evidence="10">
    <location>
        <position position="336"/>
    </location>
    <ligand>
        <name>chlorophyll a</name>
        <dbReference type="ChEBI" id="CHEBI:58416"/>
        <label>1</label>
    </ligand>
</feature>
<feature type="binding site" description="axial binding residue" evidence="10">
    <location>
        <position position="281"/>
    </location>
    <ligand>
        <name>chlorophyll b</name>
        <dbReference type="ChEBI" id="CHEBI:61721"/>
        <label>1</label>
    </ligand>
    <ligandPart>
        <name>Mg</name>
        <dbReference type="ChEBI" id="CHEBI:25107"/>
    </ligandPart>
</feature>
<proteinExistence type="inferred from homology"/>
<dbReference type="GO" id="GO:0009535">
    <property type="term" value="C:chloroplast thylakoid membrane"/>
    <property type="evidence" value="ECO:0007669"/>
    <property type="project" value="UniProtKB-SubCell"/>
</dbReference>
<evidence type="ECO:0000256" key="11">
    <source>
        <dbReference type="RuleBase" id="RU363080"/>
    </source>
</evidence>
<keyword evidence="15" id="KW-1185">Reference proteome</keyword>
<feature type="binding site" description="axial binding residue" evidence="10">
    <location>
        <position position="217"/>
    </location>
    <ligand>
        <name>chlorophyll a</name>
        <dbReference type="ChEBI" id="CHEBI:58416"/>
        <label>3</label>
    </ligand>
    <ligandPart>
        <name>Mg</name>
        <dbReference type="ChEBI" id="CHEBI:25107"/>
    </ligandPart>
</feature>
<keyword evidence="12" id="KW-0175">Coiled coil</keyword>
<dbReference type="GO" id="GO:0016168">
    <property type="term" value="F:chlorophyll binding"/>
    <property type="evidence" value="ECO:0007669"/>
    <property type="project" value="UniProtKB-KW"/>
</dbReference>
<evidence type="ECO:0000256" key="1">
    <source>
        <dbReference type="ARBA" id="ARBA00003803"/>
    </source>
</evidence>
<name>A0A5J9WF58_9POAL</name>
<evidence type="ECO:0000256" key="6">
    <source>
        <dbReference type="ARBA" id="ARBA00022531"/>
    </source>
</evidence>
<dbReference type="OrthoDB" id="423598at2759"/>
<keyword evidence="11" id="KW-0603">Photosystem I</keyword>
<sequence>MATTAHRARPDPNTTESETKRRPRNNPLPIPPASRHPASASVEEPSPRAKREREREDPLALPFSVQCLLRRRRSSCTATPVPPRVVPWRLSRRQSPVPVRASWQELAGVLVFSAIPFTAVKALANSPLGAVLRRRLEDRKAVAAAEAEALRAAARDARNKSFWYGGDRPRWLGPVPYEYPDHLTGEYPGDYGFDVAGLGRDRDAFANYFNFEILHCRWAMLAALGVVVPEVLDLFGLVHFVEPVWWKVGYAKLQGDTLDYLGIPGFRIAGGQGVIVIAICQALLMVGPEYARYCGIEALEPLGIYLPGDINYPGGALFDPLGLSKDPVAFEELKVKEIKNGRLAMVAWLGFYIQAAVTGKGPVQNLVEHLSDPLHNNILSSVLYPRAV</sequence>
<evidence type="ECO:0000256" key="10">
    <source>
        <dbReference type="PIRSR" id="PIRSR601344-1"/>
    </source>
</evidence>
<feature type="compositionally biased region" description="Basic and acidic residues" evidence="13">
    <location>
        <begin position="45"/>
        <end position="57"/>
    </location>
</feature>
<evidence type="ECO:0000256" key="13">
    <source>
        <dbReference type="SAM" id="MobiDB-lite"/>
    </source>
</evidence>
<dbReference type="SUPFAM" id="SSF103511">
    <property type="entry name" value="Chlorophyll a-b binding protein"/>
    <property type="match status" value="1"/>
</dbReference>
<gene>
    <name evidence="14" type="ORF">EJB05_06492</name>
</gene>
<feature type="binding site" evidence="10">
    <location>
        <position position="215"/>
    </location>
    <ligand>
        <name>chlorophyll a</name>
        <dbReference type="ChEBI" id="CHEBI:58416"/>
        <label>1</label>
    </ligand>
</feature>
<feature type="binding site" evidence="10">
    <location>
        <position position="340"/>
    </location>
    <ligand>
        <name>chlorophyll a</name>
        <dbReference type="ChEBI" id="CHEBI:58416"/>
        <label>1</label>
    </ligand>
</feature>
<dbReference type="Gene3D" id="1.10.3460.10">
    <property type="entry name" value="Chlorophyll a/b binding protein domain"/>
    <property type="match status" value="1"/>
</dbReference>
<evidence type="ECO:0000256" key="12">
    <source>
        <dbReference type="SAM" id="Coils"/>
    </source>
</evidence>
<feature type="binding site" description="axial binding residue" evidence="10">
    <location>
        <position position="299"/>
    </location>
    <ligand>
        <name>chlorophyll b</name>
        <dbReference type="ChEBI" id="CHEBI:61721"/>
        <label>1</label>
    </ligand>
    <ligandPart>
        <name>Mg</name>
        <dbReference type="ChEBI" id="CHEBI:25107"/>
    </ligandPart>
</feature>
<evidence type="ECO:0000256" key="8">
    <source>
        <dbReference type="ARBA" id="ARBA00022946"/>
    </source>
</evidence>
<comment type="function">
    <text evidence="1 11">The light-harvesting complex (LHC) functions as a light receptor, it captures and delivers excitation energy to photosystems with which it is closely associated.</text>
</comment>
<feature type="binding site" description="axial binding residue" evidence="10">
    <location>
        <position position="289"/>
    </location>
    <ligand>
        <name>chlorophyll b</name>
        <dbReference type="ChEBI" id="CHEBI:61721"/>
        <label>1</label>
    </ligand>
    <ligandPart>
        <name>Mg</name>
        <dbReference type="ChEBI" id="CHEBI:25107"/>
    </ligandPart>
</feature>
<dbReference type="AlphaFoldDB" id="A0A5J9WF58"/>